<evidence type="ECO:0000256" key="2">
    <source>
        <dbReference type="ARBA" id="ARBA00022512"/>
    </source>
</evidence>
<dbReference type="RefSeq" id="WP_094908344.1">
    <property type="nucleotide sequence ID" value="NZ_BJUN01000005.1"/>
</dbReference>
<feature type="signal peptide" evidence="7">
    <location>
        <begin position="1"/>
        <end position="24"/>
    </location>
</feature>
<dbReference type="AlphaFoldDB" id="A0A510Y4H9"/>
<feature type="domain" description="Gram-positive cocci surface proteins LPxTG" evidence="8">
    <location>
        <begin position="168"/>
        <end position="206"/>
    </location>
</feature>
<evidence type="ECO:0008006" key="12">
    <source>
        <dbReference type="Google" id="ProtNLM"/>
    </source>
</evidence>
<evidence type="ECO:0000256" key="3">
    <source>
        <dbReference type="ARBA" id="ARBA00022525"/>
    </source>
</evidence>
<evidence type="ECO:0000256" key="4">
    <source>
        <dbReference type="ARBA" id="ARBA00022729"/>
    </source>
</evidence>
<evidence type="ECO:0000256" key="6">
    <source>
        <dbReference type="SAM" id="Phobius"/>
    </source>
</evidence>
<keyword evidence="4 7" id="KW-0732">Signal</keyword>
<dbReference type="InterPro" id="IPR010895">
    <property type="entry name" value="CHRD"/>
</dbReference>
<dbReference type="SMART" id="SM00754">
    <property type="entry name" value="CHRD"/>
    <property type="match status" value="1"/>
</dbReference>
<comment type="subcellular location">
    <subcellularLocation>
        <location evidence="1">Secreted</location>
        <location evidence="1">Cell wall</location>
        <topology evidence="1">Peptidoglycan-anchor</topology>
    </subcellularLocation>
</comment>
<accession>A0A510Y4H9</accession>
<keyword evidence="3" id="KW-0964">Secreted</keyword>
<organism evidence="10 11">
    <name type="scientific">Marinococcus halophilus</name>
    <dbReference type="NCBI Taxonomy" id="1371"/>
    <lineage>
        <taxon>Bacteria</taxon>
        <taxon>Bacillati</taxon>
        <taxon>Bacillota</taxon>
        <taxon>Bacilli</taxon>
        <taxon>Bacillales</taxon>
        <taxon>Bacillaceae</taxon>
        <taxon>Marinococcus</taxon>
    </lineage>
</organism>
<keyword evidence="11" id="KW-1185">Reference proteome</keyword>
<dbReference type="PROSITE" id="PS50933">
    <property type="entry name" value="CHRD"/>
    <property type="match status" value="1"/>
</dbReference>
<dbReference type="PROSITE" id="PS50847">
    <property type="entry name" value="GRAM_POS_ANCHORING"/>
    <property type="match status" value="1"/>
</dbReference>
<name>A0A510Y4H9_MARHA</name>
<dbReference type="STRING" id="1371.GCA_900166605_02644"/>
<evidence type="ECO:0000259" key="9">
    <source>
        <dbReference type="PROSITE" id="PS50933"/>
    </source>
</evidence>
<keyword evidence="6" id="KW-1133">Transmembrane helix</keyword>
<dbReference type="Pfam" id="PF07452">
    <property type="entry name" value="CHRD"/>
    <property type="match status" value="1"/>
</dbReference>
<gene>
    <name evidence="10" type="ORF">MHA01_11370</name>
</gene>
<feature type="transmembrane region" description="Helical" evidence="6">
    <location>
        <begin position="183"/>
        <end position="200"/>
    </location>
</feature>
<dbReference type="Proteomes" id="UP000321051">
    <property type="component" value="Unassembled WGS sequence"/>
</dbReference>
<evidence type="ECO:0000256" key="5">
    <source>
        <dbReference type="ARBA" id="ARBA00023088"/>
    </source>
</evidence>
<keyword evidence="6" id="KW-0472">Membrane</keyword>
<feature type="chain" id="PRO_5023049415" description="CHRD domain-containing protein" evidence="7">
    <location>
        <begin position="25"/>
        <end position="206"/>
    </location>
</feature>
<proteinExistence type="predicted"/>
<reference evidence="10 11" key="1">
    <citation type="submission" date="2019-07" db="EMBL/GenBank/DDBJ databases">
        <title>Whole genome shotgun sequence of Marinococcus halophilus NBRC 102359.</title>
        <authorList>
            <person name="Hosoyama A."/>
            <person name="Uohara A."/>
            <person name="Ohji S."/>
            <person name="Ichikawa N."/>
        </authorList>
    </citation>
    <scope>NUCLEOTIDE SEQUENCE [LARGE SCALE GENOMIC DNA]</scope>
    <source>
        <strain evidence="10 11">NBRC 102359</strain>
    </source>
</reference>
<dbReference type="InterPro" id="IPR019931">
    <property type="entry name" value="LPXTG_anchor"/>
</dbReference>
<evidence type="ECO:0000256" key="1">
    <source>
        <dbReference type="ARBA" id="ARBA00004168"/>
    </source>
</evidence>
<feature type="domain" description="CHRD" evidence="9">
    <location>
        <begin position="27"/>
        <end position="159"/>
    </location>
</feature>
<evidence type="ECO:0000259" key="8">
    <source>
        <dbReference type="PROSITE" id="PS50847"/>
    </source>
</evidence>
<dbReference type="EMBL" id="BJUN01000005">
    <property type="protein sequence ID" value="GEK58232.1"/>
    <property type="molecule type" value="Genomic_DNA"/>
</dbReference>
<evidence type="ECO:0000313" key="11">
    <source>
        <dbReference type="Proteomes" id="UP000321051"/>
    </source>
</evidence>
<keyword evidence="6" id="KW-0812">Transmembrane</keyword>
<evidence type="ECO:0000256" key="7">
    <source>
        <dbReference type="SAM" id="SignalP"/>
    </source>
</evidence>
<sequence length="206" mass="22049">MKKRVIVPLASVFAVTSFAGTASADHEGLEFMVDLTPEAETKDVDSDAMGEAHFEVSEDGESIMYAVHAEDLDNAVAGHLHSGAESEDGPVELFLFENDEPMDYDGEVATGTLTEDDLVGDMTWEEFSMSLVAGDVYANLHTEEYPDGEIRGQLDEEAQEAAMMPEEMPQTGMGGTSDNGMTGLWAGIAALAVGGAALFMRRRSEA</sequence>
<comment type="caution">
    <text evidence="10">The sequence shown here is derived from an EMBL/GenBank/DDBJ whole genome shotgun (WGS) entry which is preliminary data.</text>
</comment>
<dbReference type="OrthoDB" id="571052at2"/>
<keyword evidence="2" id="KW-0134">Cell wall</keyword>
<protein>
    <recommendedName>
        <fullName evidence="12">CHRD domain-containing protein</fullName>
    </recommendedName>
</protein>
<keyword evidence="5" id="KW-0572">Peptidoglycan-anchor</keyword>
<evidence type="ECO:0000313" key="10">
    <source>
        <dbReference type="EMBL" id="GEK58232.1"/>
    </source>
</evidence>